<evidence type="ECO:0000259" key="3">
    <source>
        <dbReference type="Pfam" id="PF13427"/>
    </source>
</evidence>
<evidence type="ECO:0008006" key="6">
    <source>
        <dbReference type="Google" id="ProtNLM"/>
    </source>
</evidence>
<gene>
    <name evidence="4" type="ORF">SAMN02787144_1010149</name>
</gene>
<evidence type="ECO:0000313" key="5">
    <source>
        <dbReference type="Proteomes" id="UP000181909"/>
    </source>
</evidence>
<dbReference type="Gene3D" id="3.30.460.10">
    <property type="entry name" value="Beta Polymerase, domain 2"/>
    <property type="match status" value="1"/>
</dbReference>
<dbReference type="InterPro" id="IPR002934">
    <property type="entry name" value="Polymerase_NTP_transf_dom"/>
</dbReference>
<organism evidence="4 5">
    <name type="scientific">Streptomyces atratus</name>
    <dbReference type="NCBI Taxonomy" id="1893"/>
    <lineage>
        <taxon>Bacteria</taxon>
        <taxon>Bacillati</taxon>
        <taxon>Actinomycetota</taxon>
        <taxon>Actinomycetes</taxon>
        <taxon>Kitasatosporales</taxon>
        <taxon>Streptomycetaceae</taxon>
        <taxon>Streptomyces</taxon>
    </lineage>
</organism>
<dbReference type="InterPro" id="IPR043519">
    <property type="entry name" value="NT_sf"/>
</dbReference>
<dbReference type="AlphaFoldDB" id="A0A1K2CB84"/>
<dbReference type="GO" id="GO:0016779">
    <property type="term" value="F:nucleotidyltransferase activity"/>
    <property type="evidence" value="ECO:0007669"/>
    <property type="project" value="InterPro"/>
</dbReference>
<evidence type="ECO:0000259" key="2">
    <source>
        <dbReference type="Pfam" id="PF01909"/>
    </source>
</evidence>
<feature type="domain" description="Adenylyltransferase AadA C-terminal" evidence="3">
    <location>
        <begin position="211"/>
        <end position="258"/>
    </location>
</feature>
<feature type="domain" description="Polymerase nucleotidyl transferase" evidence="2">
    <location>
        <begin position="32"/>
        <end position="87"/>
    </location>
</feature>
<dbReference type="EMBL" id="FPJO01000010">
    <property type="protein sequence ID" value="SFY07461.1"/>
    <property type="molecule type" value="Genomic_DNA"/>
</dbReference>
<evidence type="ECO:0000313" key="4">
    <source>
        <dbReference type="EMBL" id="SFY07461.1"/>
    </source>
</evidence>
<evidence type="ECO:0000256" key="1">
    <source>
        <dbReference type="ARBA" id="ARBA00022679"/>
    </source>
</evidence>
<dbReference type="Pfam" id="PF13427">
    <property type="entry name" value="AadA_C"/>
    <property type="match status" value="1"/>
</dbReference>
<accession>A0A1K2CB84</accession>
<dbReference type="InterPro" id="IPR025184">
    <property type="entry name" value="AadA_C"/>
</dbReference>
<protein>
    <recommendedName>
        <fullName evidence="6">Nucleotidyltransferase domain-containing protein</fullName>
    </recommendedName>
</protein>
<keyword evidence="1" id="KW-0808">Transferase</keyword>
<dbReference type="Proteomes" id="UP000181909">
    <property type="component" value="Unassembled WGS sequence"/>
</dbReference>
<dbReference type="STRING" id="1893.SAMN02787144_1010149"/>
<reference evidence="4 5" key="1">
    <citation type="submission" date="2016-11" db="EMBL/GenBank/DDBJ databases">
        <authorList>
            <person name="Jaros S."/>
            <person name="Januszkiewicz K."/>
            <person name="Wedrychowicz H."/>
        </authorList>
    </citation>
    <scope>NUCLEOTIDE SEQUENCE [LARGE SCALE GENOMIC DNA]</scope>
    <source>
        <strain evidence="4 5">OK807</strain>
    </source>
</reference>
<name>A0A1K2CB84_STRAR</name>
<sequence length="281" mass="30779">MTSPCVIDPDQEPWILARRFTNRLADALGDTLRDVVVVGSASLGDWRANSDIDLVCVVARGLDSRARDAVSPLHENSKHEYGHTIDAMYVTRDGLAKGPDTLRSVVASVAGTLHPESTDGPMNWATWLNIVQSGVRVPLAEDGAMTAVDPRSAGMPIEEETARDGAIRFSRANLDQYWRNRITLSEQIYLHNEAAHPVSTFEVEWMSLGPARLLATVLTGRIVSKSEGGELAADRFPEFRPHLTQVLDARRGADVTRTWSRGDLERSLDLARICVRLGAGG</sequence>
<dbReference type="Pfam" id="PF01909">
    <property type="entry name" value="NTP_transf_2"/>
    <property type="match status" value="1"/>
</dbReference>
<dbReference type="CDD" id="cd05403">
    <property type="entry name" value="NT_KNTase_like"/>
    <property type="match status" value="1"/>
</dbReference>
<dbReference type="SUPFAM" id="SSF81301">
    <property type="entry name" value="Nucleotidyltransferase"/>
    <property type="match status" value="1"/>
</dbReference>
<proteinExistence type="predicted"/>